<protein>
    <submittedName>
        <fullName evidence="2">Uncharacterized protein</fullName>
    </submittedName>
</protein>
<keyword evidence="1" id="KW-0472">Membrane</keyword>
<feature type="transmembrane region" description="Helical" evidence="1">
    <location>
        <begin position="240"/>
        <end position="261"/>
    </location>
</feature>
<evidence type="ECO:0000256" key="1">
    <source>
        <dbReference type="SAM" id="Phobius"/>
    </source>
</evidence>
<feature type="transmembrane region" description="Helical" evidence="1">
    <location>
        <begin position="267"/>
        <end position="288"/>
    </location>
</feature>
<sequence length="396" mass="45489">MGSGRTRIARMELSPMFCEYPLPLPESGSKLLLDQCLRLYIRHESLLKKRHVNALSVMPLNELKVKAQWKRCDQSHIQGNQKWTFHWRTLSISAPSWVILDGGAYVGVWKLCLVLQGRAEWDCRSYKEQPDFARASQTFLIIALLCHFACLLIMAIYTSITITCFNKTLTVICLCLITFSAGCMTLMGTIVMGVKAQDYLESLKLQNMRVINNLPSLIDVEITGPIGVGCKVLSSFPYHLSFLCTYFSPLFFFISQFFTFIFSFSVVFSFILPFFSLLVPFLNDILFYSHSSKRSSSVSSSYSLCRYYLFLYFFTFCLFSLCHILCLSFTAISSPPSYMQVYRLTNVCTIDFCTEQPHAEKLASCHYMIFYDILWYYVLYYVSHSPTDLVTGALEI</sequence>
<organism evidence="2 3">
    <name type="scientific">Acanthosepion pharaonis</name>
    <name type="common">Pharaoh cuttlefish</name>
    <name type="synonym">Sepia pharaonis</name>
    <dbReference type="NCBI Taxonomy" id="158019"/>
    <lineage>
        <taxon>Eukaryota</taxon>
        <taxon>Metazoa</taxon>
        <taxon>Spiralia</taxon>
        <taxon>Lophotrochozoa</taxon>
        <taxon>Mollusca</taxon>
        <taxon>Cephalopoda</taxon>
        <taxon>Coleoidea</taxon>
        <taxon>Decapodiformes</taxon>
        <taxon>Sepiida</taxon>
        <taxon>Sepiina</taxon>
        <taxon>Sepiidae</taxon>
        <taxon>Acanthosepion</taxon>
    </lineage>
</organism>
<dbReference type="OrthoDB" id="6118569at2759"/>
<keyword evidence="3" id="KW-1185">Reference proteome</keyword>
<feature type="transmembrane region" description="Helical" evidence="1">
    <location>
        <begin position="139"/>
        <end position="157"/>
    </location>
</feature>
<dbReference type="Proteomes" id="UP000597762">
    <property type="component" value="Unassembled WGS sequence"/>
</dbReference>
<proteinExistence type="predicted"/>
<name>A0A812ESQ6_ACAPH</name>
<comment type="caution">
    <text evidence="2">The sequence shown here is derived from an EMBL/GenBank/DDBJ whole genome shotgun (WGS) entry which is preliminary data.</text>
</comment>
<gene>
    <name evidence="2" type="ORF">SPHA_79250</name>
</gene>
<feature type="transmembrane region" description="Helical" evidence="1">
    <location>
        <begin position="309"/>
        <end position="332"/>
    </location>
</feature>
<keyword evidence="1" id="KW-0812">Transmembrane</keyword>
<dbReference type="AlphaFoldDB" id="A0A812ESQ6"/>
<feature type="transmembrane region" description="Helical" evidence="1">
    <location>
        <begin position="169"/>
        <end position="194"/>
    </location>
</feature>
<reference evidence="2" key="1">
    <citation type="submission" date="2021-01" db="EMBL/GenBank/DDBJ databases">
        <authorList>
            <person name="Li R."/>
            <person name="Bekaert M."/>
        </authorList>
    </citation>
    <scope>NUCLEOTIDE SEQUENCE</scope>
    <source>
        <strain evidence="2">Farmed</strain>
    </source>
</reference>
<evidence type="ECO:0000313" key="2">
    <source>
        <dbReference type="EMBL" id="CAE1329863.1"/>
    </source>
</evidence>
<keyword evidence="1" id="KW-1133">Transmembrane helix</keyword>
<accession>A0A812ESQ6</accession>
<evidence type="ECO:0000313" key="3">
    <source>
        <dbReference type="Proteomes" id="UP000597762"/>
    </source>
</evidence>
<dbReference type="EMBL" id="CAHIKZ030005563">
    <property type="protein sequence ID" value="CAE1329863.1"/>
    <property type="molecule type" value="Genomic_DNA"/>
</dbReference>